<dbReference type="NCBIfam" id="TIGR02823">
    <property type="entry name" value="oxido_YhdH"/>
    <property type="match status" value="1"/>
</dbReference>
<accession>A0A2A6E2Y6</accession>
<dbReference type="InterPro" id="IPR013154">
    <property type="entry name" value="ADH-like_N"/>
</dbReference>
<dbReference type="InterPro" id="IPR020843">
    <property type="entry name" value="ER"/>
</dbReference>
<dbReference type="Proteomes" id="UP000243688">
    <property type="component" value="Unassembled WGS sequence"/>
</dbReference>
<evidence type="ECO:0000313" key="3">
    <source>
        <dbReference type="Proteomes" id="UP000243688"/>
    </source>
</evidence>
<comment type="caution">
    <text evidence="2">The sequence shown here is derived from an EMBL/GenBank/DDBJ whole genome shotgun (WGS) entry which is preliminary data.</text>
</comment>
<organism evidence="2 3">
    <name type="scientific">Candidatus Reconcilbacillus cellulovorans</name>
    <dbReference type="NCBI Taxonomy" id="1906605"/>
    <lineage>
        <taxon>Bacteria</taxon>
        <taxon>Bacillati</taxon>
        <taxon>Bacillota</taxon>
        <taxon>Bacilli</taxon>
        <taxon>Bacillales</taxon>
        <taxon>Paenibacillaceae</taxon>
        <taxon>Candidatus Reconcilbacillus</taxon>
    </lineage>
</organism>
<dbReference type="SUPFAM" id="SSF51735">
    <property type="entry name" value="NAD(P)-binding Rossmann-fold domains"/>
    <property type="match status" value="1"/>
</dbReference>
<dbReference type="InterPro" id="IPR014188">
    <property type="entry name" value="Acrylyl-CoA_reductase_AcuI"/>
</dbReference>
<sequence>MTLSDAWVAERSDDGGVRLVRRRVPVPEPAEGELLIRVAWSSVNYKDALAATIPDRIIRRYPLVPGIDLAGTVEASRDSRFREGDAVIATGYELGVLRHGGFAEWAVVPADWAVPLPEGLTLREAMALGTAGFTAALCVRALEHYGLRPDRGPVLVTGATGGVGSIAVQILSGLGYDVVAATGKPDARPYLLALGASEIVPREELTAGEPKPLRSQRWAAAVDTVGGGVLAAVLASIRYGGAVAACGLAGGAELATTVYPFILRGVGLLGIDSVYTDMGVRKEIWRLLAGPWKPPRLDLIAADIMMDDIPQLIKRMLAGHFRGRAVVHMKETAYSN</sequence>
<dbReference type="SUPFAM" id="SSF50129">
    <property type="entry name" value="GroES-like"/>
    <property type="match status" value="1"/>
</dbReference>
<dbReference type="Gene3D" id="3.90.180.10">
    <property type="entry name" value="Medium-chain alcohol dehydrogenases, catalytic domain"/>
    <property type="match status" value="1"/>
</dbReference>
<dbReference type="InterPro" id="IPR013149">
    <property type="entry name" value="ADH-like_C"/>
</dbReference>
<dbReference type="InterPro" id="IPR036291">
    <property type="entry name" value="NAD(P)-bd_dom_sf"/>
</dbReference>
<dbReference type="CDD" id="cd05280">
    <property type="entry name" value="MDR_yhdh_yhfp"/>
    <property type="match status" value="1"/>
</dbReference>
<dbReference type="Pfam" id="PF08240">
    <property type="entry name" value="ADH_N"/>
    <property type="match status" value="1"/>
</dbReference>
<dbReference type="InterPro" id="IPR051397">
    <property type="entry name" value="Zn-ADH-like_protein"/>
</dbReference>
<dbReference type="EMBL" id="MOXJ01000003">
    <property type="protein sequence ID" value="PDO11384.1"/>
    <property type="molecule type" value="Genomic_DNA"/>
</dbReference>
<feature type="domain" description="Enoyl reductase (ER)" evidence="1">
    <location>
        <begin position="12"/>
        <end position="327"/>
    </location>
</feature>
<dbReference type="GO" id="GO:0043957">
    <property type="term" value="F:acryloyl-CoA reductase (NADPH) activity"/>
    <property type="evidence" value="ECO:0007669"/>
    <property type="project" value="TreeGrafter"/>
</dbReference>
<dbReference type="Gene3D" id="3.40.50.720">
    <property type="entry name" value="NAD(P)-binding Rossmann-like Domain"/>
    <property type="match status" value="1"/>
</dbReference>
<gene>
    <name evidence="2" type="ORF">BLM47_02705</name>
</gene>
<dbReference type="Pfam" id="PF00107">
    <property type="entry name" value="ADH_zinc_N"/>
    <property type="match status" value="1"/>
</dbReference>
<reference evidence="2 3" key="1">
    <citation type="submission" date="2016-12" db="EMBL/GenBank/DDBJ databases">
        <title>Candidatus Reconcilibacillus cellulovorans genome.</title>
        <authorList>
            <person name="Kolinko S."/>
            <person name="Wu Y.-W."/>
            <person name="Tachea F."/>
            <person name="Denzel E."/>
            <person name="Hiras J."/>
            <person name="Baecker N."/>
            <person name="Chan L.J."/>
            <person name="Eichorst S.A."/>
            <person name="Frey D."/>
            <person name="Adams P.D."/>
            <person name="Pray T."/>
            <person name="Tanjore D."/>
            <person name="Petzold C.J."/>
            <person name="Gladden J.M."/>
            <person name="Simmons B.A."/>
            <person name="Singer S.W."/>
        </authorList>
    </citation>
    <scope>NUCLEOTIDE SEQUENCE [LARGE SCALE GENOMIC DNA]</scope>
    <source>
        <strain evidence="2">JTherm</strain>
    </source>
</reference>
<protein>
    <submittedName>
        <fullName evidence="2">Oxidoreductase</fullName>
    </submittedName>
</protein>
<dbReference type="SMART" id="SM00829">
    <property type="entry name" value="PKS_ER"/>
    <property type="match status" value="1"/>
</dbReference>
<evidence type="ECO:0000313" key="2">
    <source>
        <dbReference type="EMBL" id="PDO11384.1"/>
    </source>
</evidence>
<dbReference type="PANTHER" id="PTHR43677:SF1">
    <property type="entry name" value="ACRYLYL-COA REDUCTASE ACUI-RELATED"/>
    <property type="match status" value="1"/>
</dbReference>
<dbReference type="PANTHER" id="PTHR43677">
    <property type="entry name" value="SHORT-CHAIN DEHYDROGENASE/REDUCTASE"/>
    <property type="match status" value="1"/>
</dbReference>
<dbReference type="InterPro" id="IPR011032">
    <property type="entry name" value="GroES-like_sf"/>
</dbReference>
<name>A0A2A6E2Y6_9BACL</name>
<proteinExistence type="predicted"/>
<dbReference type="AlphaFoldDB" id="A0A2A6E2Y6"/>
<evidence type="ECO:0000259" key="1">
    <source>
        <dbReference type="SMART" id="SM00829"/>
    </source>
</evidence>